<dbReference type="InterPro" id="IPR004381">
    <property type="entry name" value="Glycerate_kinase"/>
</dbReference>
<dbReference type="Gene3D" id="3.40.50.10350">
    <property type="entry name" value="Glycerate kinase, domain 1"/>
    <property type="match status" value="1"/>
</dbReference>
<evidence type="ECO:0000313" key="6">
    <source>
        <dbReference type="Proteomes" id="UP000239590"/>
    </source>
</evidence>
<dbReference type="GO" id="GO:0031388">
    <property type="term" value="P:organic acid phosphorylation"/>
    <property type="evidence" value="ECO:0007669"/>
    <property type="project" value="UniProtKB-UniRule"/>
</dbReference>
<dbReference type="Gene3D" id="3.90.1510.10">
    <property type="entry name" value="Glycerate kinase, domain 2"/>
    <property type="match status" value="1"/>
</dbReference>
<evidence type="ECO:0000256" key="3">
    <source>
        <dbReference type="ARBA" id="ARBA00022777"/>
    </source>
</evidence>
<proteinExistence type="inferred from homology"/>
<comment type="caution">
    <text evidence="5">The sequence shown here is derived from an EMBL/GenBank/DDBJ whole genome shotgun (WGS) entry which is preliminary data.</text>
</comment>
<dbReference type="AlphaFoldDB" id="A0A2S7IT94"/>
<organism evidence="5 6">
    <name type="scientific">Siphonobacter curvatus</name>
    <dbReference type="NCBI Taxonomy" id="2094562"/>
    <lineage>
        <taxon>Bacteria</taxon>
        <taxon>Pseudomonadati</taxon>
        <taxon>Bacteroidota</taxon>
        <taxon>Cytophagia</taxon>
        <taxon>Cytophagales</taxon>
        <taxon>Cytophagaceae</taxon>
        <taxon>Siphonobacter</taxon>
    </lineage>
</organism>
<dbReference type="Pfam" id="PF02595">
    <property type="entry name" value="Gly_kinase"/>
    <property type="match status" value="1"/>
</dbReference>
<sequence length="379" mass="39670">MNILLAPDKFRGSLTATKACQAMTEGIREAYPEAHIVALPLSDGGEGFLETLVEATQGTYHEVSCHDPLMRPITARWGESGDGTTAFIEMATASGLALLQPEEYQASQTTTYGTGELMRAAMVSGIKKLVLGIGGSATTDGGIGMAQALGWNFCDSDGRTMPPVGASLPSIHSIHPPEQPAYAGVEIVVASDVTAPLFGPEGAAFVYSPQKGAGTQEVENLDAGLQHLAGVVSRTSVGISSLENKPGAGAAGGLGFGLMAFCGAHLRPGAELVMELVGLDLLLKKAELILTGEGKLDTQSLQGKLIGRLCDKAKPRNIPVLALCGTLAAPPTELRKLGLSYATSILTGPVDLPTALRTAYERLREASFWAIHWYVTQKK</sequence>
<dbReference type="OrthoDB" id="9774290at2"/>
<evidence type="ECO:0000256" key="1">
    <source>
        <dbReference type="ARBA" id="ARBA00006284"/>
    </source>
</evidence>
<dbReference type="Proteomes" id="UP000239590">
    <property type="component" value="Unassembled WGS sequence"/>
</dbReference>
<evidence type="ECO:0000256" key="4">
    <source>
        <dbReference type="PIRNR" id="PIRNR006078"/>
    </source>
</evidence>
<dbReference type="EMBL" id="PTRA01000001">
    <property type="protein sequence ID" value="PQA60941.1"/>
    <property type="molecule type" value="Genomic_DNA"/>
</dbReference>
<evidence type="ECO:0000256" key="2">
    <source>
        <dbReference type="ARBA" id="ARBA00022679"/>
    </source>
</evidence>
<dbReference type="SUPFAM" id="SSF110738">
    <property type="entry name" value="Glycerate kinase I"/>
    <property type="match status" value="1"/>
</dbReference>
<evidence type="ECO:0000313" key="5">
    <source>
        <dbReference type="EMBL" id="PQA60941.1"/>
    </source>
</evidence>
<protein>
    <submittedName>
        <fullName evidence="5">Glycerate kinase</fullName>
    </submittedName>
</protein>
<gene>
    <name evidence="5" type="ORF">C5O19_00555</name>
</gene>
<dbReference type="PIRSF" id="PIRSF006078">
    <property type="entry name" value="GlxK"/>
    <property type="match status" value="1"/>
</dbReference>
<keyword evidence="2 4" id="KW-0808">Transferase</keyword>
<dbReference type="PANTHER" id="PTHR21599">
    <property type="entry name" value="GLYCERATE KINASE"/>
    <property type="match status" value="1"/>
</dbReference>
<keyword evidence="3 4" id="KW-0418">Kinase</keyword>
<dbReference type="InterPro" id="IPR036129">
    <property type="entry name" value="Glycerate_kinase_sf"/>
</dbReference>
<dbReference type="GO" id="GO:0008887">
    <property type="term" value="F:glycerate kinase activity"/>
    <property type="evidence" value="ECO:0007669"/>
    <property type="project" value="UniProtKB-UniRule"/>
</dbReference>
<keyword evidence="6" id="KW-1185">Reference proteome</keyword>
<dbReference type="InterPro" id="IPR018193">
    <property type="entry name" value="Glyc_kinase_flavodox-like_fold"/>
</dbReference>
<name>A0A2S7IT94_9BACT</name>
<dbReference type="InterPro" id="IPR018197">
    <property type="entry name" value="Glycerate_kinase_RE-like"/>
</dbReference>
<dbReference type="RefSeq" id="WP_104713767.1">
    <property type="nucleotide sequence ID" value="NZ_PTRA01000001.1"/>
</dbReference>
<reference evidence="6" key="1">
    <citation type="submission" date="2018-02" db="EMBL/GenBank/DDBJ databases">
        <title>Genome sequencing of Solimonas sp. HR-BB.</title>
        <authorList>
            <person name="Lee Y."/>
            <person name="Jeon C.O."/>
        </authorList>
    </citation>
    <scope>NUCLEOTIDE SEQUENCE [LARGE SCALE GENOMIC DNA]</scope>
    <source>
        <strain evidence="6">HR-U</strain>
    </source>
</reference>
<comment type="similarity">
    <text evidence="1 4">Belongs to the glycerate kinase type-1 family.</text>
</comment>
<accession>A0A2S7IT94</accession>
<dbReference type="PANTHER" id="PTHR21599:SF0">
    <property type="entry name" value="GLYCERATE KINASE"/>
    <property type="match status" value="1"/>
</dbReference>
<dbReference type="NCBIfam" id="TIGR00045">
    <property type="entry name" value="glycerate kinase"/>
    <property type="match status" value="1"/>
</dbReference>